<evidence type="ECO:0000256" key="1">
    <source>
        <dbReference type="SAM" id="MobiDB-lite"/>
    </source>
</evidence>
<evidence type="ECO:0000313" key="2">
    <source>
        <dbReference type="EMBL" id="CAD9062586.1"/>
    </source>
</evidence>
<name>A0A7S1P573_9ALVE</name>
<dbReference type="EMBL" id="HBGB01030111">
    <property type="protein sequence ID" value="CAD9062586.1"/>
    <property type="molecule type" value="Transcribed_RNA"/>
</dbReference>
<reference evidence="2" key="1">
    <citation type="submission" date="2021-01" db="EMBL/GenBank/DDBJ databases">
        <authorList>
            <person name="Corre E."/>
            <person name="Pelletier E."/>
            <person name="Niang G."/>
            <person name="Scheremetjew M."/>
            <person name="Finn R."/>
            <person name="Kale V."/>
            <person name="Holt S."/>
            <person name="Cochrane G."/>
            <person name="Meng A."/>
            <person name="Brown T."/>
            <person name="Cohen L."/>
        </authorList>
    </citation>
    <scope>NUCLEOTIDE SEQUENCE</scope>
    <source>
        <strain evidence="2">CCMP3346</strain>
    </source>
</reference>
<feature type="compositionally biased region" description="Polar residues" evidence="1">
    <location>
        <begin position="111"/>
        <end position="121"/>
    </location>
</feature>
<proteinExistence type="predicted"/>
<gene>
    <name evidence="2" type="ORF">VBRA1451_LOCUS17656</name>
</gene>
<feature type="region of interest" description="Disordered" evidence="1">
    <location>
        <begin position="83"/>
        <end position="121"/>
    </location>
</feature>
<accession>A0A7S1P573</accession>
<protein>
    <submittedName>
        <fullName evidence="2">Uncharacterized protein</fullName>
    </submittedName>
</protein>
<organism evidence="2">
    <name type="scientific">Vitrella brassicaformis</name>
    <dbReference type="NCBI Taxonomy" id="1169539"/>
    <lineage>
        <taxon>Eukaryota</taxon>
        <taxon>Sar</taxon>
        <taxon>Alveolata</taxon>
        <taxon>Colpodellida</taxon>
        <taxon>Vitrellaceae</taxon>
        <taxon>Vitrella</taxon>
    </lineage>
</organism>
<dbReference type="AlphaFoldDB" id="A0A7S1P573"/>
<sequence>MHSQTGMGVGWLHVSIAFKAVRQEQVTHMLLPCGMFLPQRPDKATATRTSDISHRQEQRKIQPEEGCVLRWCQCRASVCRSAASARHRKQVRIRRGDGHTHPSRHTGLQAGRQQIQSNDFK</sequence>